<feature type="region of interest" description="Disordered" evidence="1">
    <location>
        <begin position="957"/>
        <end position="981"/>
    </location>
</feature>
<feature type="domain" description="WW" evidence="2">
    <location>
        <begin position="27"/>
        <end position="61"/>
    </location>
</feature>
<dbReference type="InterPro" id="IPR053076">
    <property type="entry name" value="WW_domain_protein"/>
</dbReference>
<dbReference type="Gene3D" id="2.20.70.10">
    <property type="match status" value="2"/>
</dbReference>
<protein>
    <recommendedName>
        <fullName evidence="2">WW domain-containing protein</fullName>
    </recommendedName>
</protein>
<dbReference type="Pfam" id="PF00397">
    <property type="entry name" value="WW"/>
    <property type="match status" value="1"/>
</dbReference>
<feature type="compositionally biased region" description="Acidic residues" evidence="1">
    <location>
        <begin position="267"/>
        <end position="285"/>
    </location>
</feature>
<dbReference type="PANTHER" id="PTHR46697:SF1">
    <property type="entry name" value="FORMIN-BINDING PROTEIN 4"/>
    <property type="match status" value="1"/>
</dbReference>
<feature type="region of interest" description="Disordered" evidence="1">
    <location>
        <begin position="433"/>
        <end position="478"/>
    </location>
</feature>
<evidence type="ECO:0000256" key="1">
    <source>
        <dbReference type="SAM" id="MobiDB-lite"/>
    </source>
</evidence>
<name>A0A1B6KJ87_9HEMI</name>
<evidence type="ECO:0000313" key="3">
    <source>
        <dbReference type="EMBL" id="JAT11517.1"/>
    </source>
</evidence>
<feature type="region of interest" description="Disordered" evidence="1">
    <location>
        <begin position="329"/>
        <end position="348"/>
    </location>
</feature>
<feature type="domain" description="WW" evidence="2">
    <location>
        <begin position="747"/>
        <end position="781"/>
    </location>
</feature>
<dbReference type="PROSITE" id="PS50020">
    <property type="entry name" value="WW_DOMAIN_2"/>
    <property type="match status" value="2"/>
</dbReference>
<feature type="compositionally biased region" description="Acidic residues" evidence="1">
    <location>
        <begin position="437"/>
        <end position="447"/>
    </location>
</feature>
<feature type="non-terminal residue" evidence="3">
    <location>
        <position position="981"/>
    </location>
</feature>
<dbReference type="SUPFAM" id="SSF51045">
    <property type="entry name" value="WW domain"/>
    <property type="match status" value="2"/>
</dbReference>
<dbReference type="PANTHER" id="PTHR46697">
    <property type="entry name" value="FORMIN-BINDING PROTEIN 4"/>
    <property type="match status" value="1"/>
</dbReference>
<dbReference type="InterPro" id="IPR036020">
    <property type="entry name" value="WW_dom_sf"/>
</dbReference>
<reference evidence="3" key="1">
    <citation type="submission" date="2015-11" db="EMBL/GenBank/DDBJ databases">
        <title>De novo transcriptome assembly of four potential Pierce s Disease insect vectors from Arizona vineyards.</title>
        <authorList>
            <person name="Tassone E.E."/>
        </authorList>
    </citation>
    <scope>NUCLEOTIDE SEQUENCE</scope>
</reference>
<organism evidence="3">
    <name type="scientific">Graphocephala atropunctata</name>
    <dbReference type="NCBI Taxonomy" id="36148"/>
    <lineage>
        <taxon>Eukaryota</taxon>
        <taxon>Metazoa</taxon>
        <taxon>Ecdysozoa</taxon>
        <taxon>Arthropoda</taxon>
        <taxon>Hexapoda</taxon>
        <taxon>Insecta</taxon>
        <taxon>Pterygota</taxon>
        <taxon>Neoptera</taxon>
        <taxon>Paraneoptera</taxon>
        <taxon>Hemiptera</taxon>
        <taxon>Auchenorrhyncha</taxon>
        <taxon>Membracoidea</taxon>
        <taxon>Cicadellidae</taxon>
        <taxon>Cicadellinae</taxon>
        <taxon>Cicadellini</taxon>
        <taxon>Graphocephala</taxon>
    </lineage>
</organism>
<dbReference type="EMBL" id="GEBQ01028460">
    <property type="protein sequence ID" value="JAT11517.1"/>
    <property type="molecule type" value="Transcribed_RNA"/>
</dbReference>
<dbReference type="InterPro" id="IPR001202">
    <property type="entry name" value="WW_dom"/>
</dbReference>
<feature type="compositionally biased region" description="Acidic residues" evidence="1">
    <location>
        <begin position="292"/>
        <end position="302"/>
    </location>
</feature>
<feature type="compositionally biased region" description="Pro residues" evidence="1">
    <location>
        <begin position="899"/>
        <end position="920"/>
    </location>
</feature>
<feature type="region of interest" description="Disordered" evidence="1">
    <location>
        <begin position="98"/>
        <end position="306"/>
    </location>
</feature>
<sequence length="981" mass="108575">KSKPLIDSKPMVEQKKTINQVIGNMITQPTNAWQECFDESSGCYYYWNTETNKVTWEIPQELRAYQIALEQWNAQQLILAQQAAGGLVPMYMNQPLAVPTSHHHQKKSHLNKPVEKTKNKRPKSNSDSEDEKIELITSYGPTSDEEDSAALSPGPSLKKKKVDSSKTTKKEIKEEMAIGPQLPPDYFAQMDEGEEEGEPEPRPPGVEDEEGEKLPMADPKPATQPVIQPIIQPASQPAISLATPHCDNDKISTLQRLKTLKNKESDDSTSDESESSDEEENEDNGDEKGDNSEEEDEEVEDTILERLKNQAKILQELGGEIPEEIKELIEPSPMDSKENTSSPSAVLEETEPLIDIMVKKTELSDEIIINNKIEESEKTLDCKSFDVLDSCEPSEQSKENHEYKILPKSITDNTKIEEILLQEKTPTSFSLIAGYGNEDDSEIEEDKVDEKPKDNEKLKPLFPILGNENEKPQSKSSKMKVIKLSAKAKELIHSSTTTGRARATDFVTTSEGLRPAGSITKEHEETPATDNKVEFSEPLKKVLRKKRIEIPVVIKEEINIQPKTNVTSSVETITEESVEVPKVVVKNPEVIEKQKTTPYATAWSYNSELKGGEYRGFGYGFEYTSDQKTSSTVKKGMIQFVKSDTLMPQSVPVISLQEKKQQPVKEEIKQEDDEDKIQTEKTTKLAQVISEKVKFLCEGKEAVPPVQVMAIQLETLVAALDAGGLSVKYMWEWLTSVDSQLASLEQAAAPLGWQCQWDRSYKRYFYRNEESGAIQWEYPSEQPAQGGEEAMELCDSPPPPPILPAPPTPPPPRISSRSPSPPVDSAPPPLPPLPPSPPVISEQPPLPPLPPLESPPPPPLPPTPPPPPPPPVISVSLHAGEPLPPGVDLPEDMYEASQPPLPVAPPPPPTSPPPPPPPETEPVYSMSYDVGAATMHYEPYQIHGGSDYTGNVYSTEASFSRSGENYVIARPPASNPQPNTG</sequence>
<evidence type="ECO:0000259" key="2">
    <source>
        <dbReference type="PROSITE" id="PS50020"/>
    </source>
</evidence>
<feature type="compositionally biased region" description="Basic and acidic residues" evidence="1">
    <location>
        <begin position="162"/>
        <end position="176"/>
    </location>
</feature>
<dbReference type="CDD" id="cd00201">
    <property type="entry name" value="WW"/>
    <property type="match status" value="2"/>
</dbReference>
<feature type="compositionally biased region" description="Basic and acidic residues" evidence="1">
    <location>
        <begin position="448"/>
        <end position="459"/>
    </location>
</feature>
<feature type="compositionally biased region" description="Basic residues" evidence="1">
    <location>
        <begin position="101"/>
        <end position="110"/>
    </location>
</feature>
<dbReference type="SMART" id="SM00456">
    <property type="entry name" value="WW"/>
    <property type="match status" value="2"/>
</dbReference>
<feature type="non-terminal residue" evidence="3">
    <location>
        <position position="1"/>
    </location>
</feature>
<dbReference type="AlphaFoldDB" id="A0A1B6KJ87"/>
<proteinExistence type="predicted"/>
<feature type="region of interest" description="Disordered" evidence="1">
    <location>
        <begin position="783"/>
        <end position="927"/>
    </location>
</feature>
<accession>A0A1B6KJ87</accession>
<gene>
    <name evidence="3" type="ORF">g.32537</name>
</gene>
<feature type="compositionally biased region" description="Pro residues" evidence="1">
    <location>
        <begin position="796"/>
        <end position="872"/>
    </location>
</feature>